<dbReference type="Gene3D" id="3.60.20.40">
    <property type="match status" value="1"/>
</dbReference>
<accession>A0A8H4A8X5</accession>
<dbReference type="PANTHER" id="PTHR43881">
    <property type="entry name" value="GAMMA-GLUTAMYLTRANSPEPTIDASE (AFU_ORTHOLOGUE AFUA_4G13580)"/>
    <property type="match status" value="1"/>
</dbReference>
<proteinExistence type="predicted"/>
<dbReference type="EMBL" id="WTPW01001028">
    <property type="protein sequence ID" value="KAF0461298.1"/>
    <property type="molecule type" value="Genomic_DNA"/>
</dbReference>
<sequence length="567" mass="61832">MTESKPFIRFPSRRSVVFGTHAMVASTQPLACHAGLEILKKGGNAADAAIAVSAALNVTEPTSTGIGGDCFCLFYDAKTKKVSGLNGSGRSPANLTLEHVLKNVPNLDGKKQIPDLNINAVTVPGAAAGWVDTVDWFGSGRLKLAEILKPAIDLAENGYPVSEICASMWKGAEKKLLDASTTGKSDMLIDGHAPGCGEIMKMPNLARTFRELAEKGKDGFYKGRIAQAIVDIVKCKGGVMSLEDLASHTSARVEPISIDYKDVTIFECPPNGQGITALMALGIIQSLQECHKIKDLSEMEHNSAEYLHVIIESLRLAFADSTQHVTDPDFYEVTKKLLSKEYLSKRAQLFDPTKAITHIESGLPVKSSDTVYFTVVDDEGNACSFINSNYNGFGTCVIPEGCGFTLHNRGSGFFLEKRHPNCLEPCKRPYNTIIPAIALRRDELWISFGVMGAFMQPQGHVQVLLNLIHHRYDPQTALDAPRIRIEPLKKDGDEPPLISQVSVEEGISDNVIAELRKLGHSVEVVKGFDRSAFGRGQIIERKFDPKFKQRVWAAGSDLRGDGHAVGW</sequence>
<dbReference type="SUPFAM" id="SSF56235">
    <property type="entry name" value="N-terminal nucleophile aminohydrolases (Ntn hydrolases)"/>
    <property type="match status" value="1"/>
</dbReference>
<evidence type="ECO:0000313" key="1">
    <source>
        <dbReference type="EMBL" id="KAF0461298.1"/>
    </source>
</evidence>
<organism evidence="1 2">
    <name type="scientific">Gigaspora margarita</name>
    <dbReference type="NCBI Taxonomy" id="4874"/>
    <lineage>
        <taxon>Eukaryota</taxon>
        <taxon>Fungi</taxon>
        <taxon>Fungi incertae sedis</taxon>
        <taxon>Mucoromycota</taxon>
        <taxon>Glomeromycotina</taxon>
        <taxon>Glomeromycetes</taxon>
        <taxon>Diversisporales</taxon>
        <taxon>Gigasporaceae</taxon>
        <taxon>Gigaspora</taxon>
    </lineage>
</organism>
<dbReference type="Pfam" id="PF01019">
    <property type="entry name" value="G_glu_transpept"/>
    <property type="match status" value="1"/>
</dbReference>
<reference evidence="1 2" key="1">
    <citation type="journal article" date="2019" name="Environ. Microbiol.">
        <title>At the nexus of three kingdoms: the genome of the mycorrhizal fungus Gigaspora margarita provides insights into plant, endobacterial and fungal interactions.</title>
        <authorList>
            <person name="Venice F."/>
            <person name="Ghignone S."/>
            <person name="Salvioli di Fossalunga A."/>
            <person name="Amselem J."/>
            <person name="Novero M."/>
            <person name="Xianan X."/>
            <person name="Sedzielewska Toro K."/>
            <person name="Morin E."/>
            <person name="Lipzen A."/>
            <person name="Grigoriev I.V."/>
            <person name="Henrissat B."/>
            <person name="Martin F.M."/>
            <person name="Bonfante P."/>
        </authorList>
    </citation>
    <scope>NUCLEOTIDE SEQUENCE [LARGE SCALE GENOMIC DNA]</scope>
    <source>
        <strain evidence="1 2">BEG34</strain>
    </source>
</reference>
<protein>
    <submittedName>
        <fullName evidence="1">Gamma-glutamyltranspeptidase</fullName>
    </submittedName>
</protein>
<dbReference type="Gene3D" id="1.10.246.130">
    <property type="match status" value="1"/>
</dbReference>
<dbReference type="InterPro" id="IPR043138">
    <property type="entry name" value="GGT_lsub"/>
</dbReference>
<evidence type="ECO:0000313" key="2">
    <source>
        <dbReference type="Proteomes" id="UP000439903"/>
    </source>
</evidence>
<dbReference type="OrthoDB" id="2015213at2759"/>
<gene>
    <name evidence="1" type="ORF">F8M41_000435</name>
</gene>
<comment type="caution">
    <text evidence="1">The sequence shown here is derived from an EMBL/GenBank/DDBJ whole genome shotgun (WGS) entry which is preliminary data.</text>
</comment>
<name>A0A8H4A8X5_GIGMA</name>
<dbReference type="InterPro" id="IPR029055">
    <property type="entry name" value="Ntn_hydrolases_N"/>
</dbReference>
<dbReference type="Proteomes" id="UP000439903">
    <property type="component" value="Unassembled WGS sequence"/>
</dbReference>
<dbReference type="InterPro" id="IPR043137">
    <property type="entry name" value="GGT_ssub_C"/>
</dbReference>
<dbReference type="PRINTS" id="PR01210">
    <property type="entry name" value="GGTRANSPTASE"/>
</dbReference>
<dbReference type="PANTHER" id="PTHR43881:SF1">
    <property type="entry name" value="GAMMA-GLUTAMYLTRANSPEPTIDASE (AFU_ORTHOLOGUE AFUA_4G13580)"/>
    <property type="match status" value="1"/>
</dbReference>
<dbReference type="AlphaFoldDB" id="A0A8H4A8X5"/>
<keyword evidence="2" id="KW-1185">Reference proteome</keyword>
<dbReference type="InterPro" id="IPR052896">
    <property type="entry name" value="GGT-like_enzyme"/>
</dbReference>